<comment type="caution">
    <text evidence="2">The sequence shown here is derived from an EMBL/GenBank/DDBJ whole genome shotgun (WGS) entry which is preliminary data.</text>
</comment>
<evidence type="ECO:0000256" key="1">
    <source>
        <dbReference type="SAM" id="MobiDB-lite"/>
    </source>
</evidence>
<feature type="region of interest" description="Disordered" evidence="1">
    <location>
        <begin position="191"/>
        <end position="245"/>
    </location>
</feature>
<dbReference type="EMBL" id="JADGJQ010000003">
    <property type="protein sequence ID" value="KAJ3184671.1"/>
    <property type="molecule type" value="Genomic_DNA"/>
</dbReference>
<evidence type="ECO:0000313" key="2">
    <source>
        <dbReference type="EMBL" id="KAJ3184671.1"/>
    </source>
</evidence>
<name>A0AAD5TVU3_9FUNG</name>
<evidence type="ECO:0000313" key="3">
    <source>
        <dbReference type="Proteomes" id="UP001212152"/>
    </source>
</evidence>
<keyword evidence="3" id="KW-1185">Reference proteome</keyword>
<feature type="compositionally biased region" description="Basic and acidic residues" evidence="1">
    <location>
        <begin position="122"/>
        <end position="134"/>
    </location>
</feature>
<gene>
    <name evidence="2" type="ORF">HDU87_004074</name>
</gene>
<organism evidence="2 3">
    <name type="scientific">Geranomyces variabilis</name>
    <dbReference type="NCBI Taxonomy" id="109894"/>
    <lineage>
        <taxon>Eukaryota</taxon>
        <taxon>Fungi</taxon>
        <taxon>Fungi incertae sedis</taxon>
        <taxon>Chytridiomycota</taxon>
        <taxon>Chytridiomycota incertae sedis</taxon>
        <taxon>Chytridiomycetes</taxon>
        <taxon>Spizellomycetales</taxon>
        <taxon>Powellomycetaceae</taxon>
        <taxon>Geranomyces</taxon>
    </lineage>
</organism>
<dbReference type="AlphaFoldDB" id="A0AAD5TVU3"/>
<feature type="compositionally biased region" description="Low complexity" evidence="1">
    <location>
        <begin position="191"/>
        <end position="200"/>
    </location>
</feature>
<dbReference type="Proteomes" id="UP001212152">
    <property type="component" value="Unassembled WGS sequence"/>
</dbReference>
<reference evidence="2" key="1">
    <citation type="submission" date="2020-05" db="EMBL/GenBank/DDBJ databases">
        <title>Phylogenomic resolution of chytrid fungi.</title>
        <authorList>
            <person name="Stajich J.E."/>
            <person name="Amses K."/>
            <person name="Simmons R."/>
            <person name="Seto K."/>
            <person name="Myers J."/>
            <person name="Bonds A."/>
            <person name="Quandt C.A."/>
            <person name="Barry K."/>
            <person name="Liu P."/>
            <person name="Grigoriev I."/>
            <person name="Longcore J.E."/>
            <person name="James T.Y."/>
        </authorList>
    </citation>
    <scope>NUCLEOTIDE SEQUENCE</scope>
    <source>
        <strain evidence="2">JEL0379</strain>
    </source>
</reference>
<accession>A0AAD5TVU3</accession>
<feature type="region of interest" description="Disordered" evidence="1">
    <location>
        <begin position="1"/>
        <end position="38"/>
    </location>
</feature>
<proteinExistence type="predicted"/>
<feature type="compositionally biased region" description="Low complexity" evidence="1">
    <location>
        <begin position="223"/>
        <end position="235"/>
    </location>
</feature>
<feature type="region of interest" description="Disordered" evidence="1">
    <location>
        <begin position="116"/>
        <end position="160"/>
    </location>
</feature>
<feature type="region of interest" description="Disordered" evidence="1">
    <location>
        <begin position="614"/>
        <end position="668"/>
    </location>
</feature>
<protein>
    <submittedName>
        <fullName evidence="2">Uncharacterized protein</fullName>
    </submittedName>
</protein>
<sequence>MAPGISDTPVVHRAHSEDDDDNDGLLAPLAPHPASLSAHAAPPAFKKLARLNAVVRRFNVRSVASPLPDPINNFDDDGRAAAAAADDKNDDPVVTSTAVDYWSSHEVETRQEKAFASSAEYVSHEPRVQEHTSEDTTVDVKVSPDVPPLHTDSESEMEETTTIDYFSRKEVLLEDLYETLPGITLTMPEESPVAEAPAAVTGQTAPFERPPSPSPLGRRSRRTATTTTTTTTTSRSRSRSRDGRTVGLTVRKTTRKVTTVVIASDEQEDGENDLFYDADDAAWADIADEASPAVPLRRPTTVRRRSTLLRPQTLARRDSALPTRRMTRVLLDPSAAAVRRGSTLRRSFQVGGVSDLEDEDDDFMDALETLSATSGRSRVSSSVGLRRRTMRRRPTLVRVPTRCSTVVDSSARTTTLNTSTTTTTTTRKRLVVTTSARRRRHKPKPRTFFSTLCSRTGESLAHVATAATLASRPLGMLGVVDPGLVATAGAIAHAAGTNLVARFGRRDTQMRVQAVEGAAGAVSAAGVLERCGVGGWVGKTLGSGLEAAMDGGVVAGVGGLLASGIAMKMSQAHSGYLSAAAEAIGHFGNCASLLPPEFQRVANAAGVMSTVLGGVGDDSKGDGAEKAICAPGSDYGEEEHGDDSDRSSEHEGEEEAPEGEKAPGQIMD</sequence>
<feature type="compositionally biased region" description="Low complexity" evidence="1">
    <location>
        <begin position="25"/>
        <end position="38"/>
    </location>
</feature>